<dbReference type="InterPro" id="IPR013840">
    <property type="entry name" value="DNAligase_N"/>
</dbReference>
<keyword evidence="7" id="KW-0227">DNA damage</keyword>
<protein>
    <recommendedName>
        <fullName evidence="3">DNA ligase (NAD(+))</fullName>
        <ecNumber evidence="3">6.5.1.2</ecNumber>
    </recommendedName>
</protein>
<evidence type="ECO:0000259" key="13">
    <source>
        <dbReference type="PROSITE" id="PS50172"/>
    </source>
</evidence>
<dbReference type="SUPFAM" id="SSF52113">
    <property type="entry name" value="BRCT domain"/>
    <property type="match status" value="1"/>
</dbReference>
<dbReference type="GO" id="GO:0003677">
    <property type="term" value="F:DNA binding"/>
    <property type="evidence" value="ECO:0007669"/>
    <property type="project" value="InterPro"/>
</dbReference>
<keyword evidence="9" id="KW-0460">Magnesium</keyword>
<dbReference type="CDD" id="cd00114">
    <property type="entry name" value="LIGANc"/>
    <property type="match status" value="1"/>
</dbReference>
<dbReference type="Pfam" id="PF03119">
    <property type="entry name" value="DNA_ligase_ZBD"/>
    <property type="match status" value="1"/>
</dbReference>
<sequence>MDKDIRRMKELVSLILHHDEAYHGNDRPEITDAEYDQFVRELQELEKKYPEHIDPESPTNRVGIAPKSVFKKIGHITPMLSLNNMFNEDEVREFDKKVRNGLKDNPTTKGKNFAHMTPLYSIELKYDGLSIDLFYKRGEDKVLRLQHAITRGDGKTGEDVTANIRYVKYVPQTLPDARGLDEIEIRGEVLMPHTSFLALNIAQERKNEEPYANPRNAAAGSLRVLDPNVTKSRDLEFHCYGWGHYVESLVGYMPDTLSDTLDVLSEWGFECNPDWRWVANDLPELIAVYRVVEKLRDKLPFDIDGIVVKVNYIAAQQILGFVSRAPRFAQAWKFPAEEATTLLEGIDVQVGRTGAITPVGRLQPVFVGGVWVSNATLHNEEEIQRKNLKIGDTVIVRRAGDVVPEIVRSIPELRKGDEKPFHFPHHCPKCGSDLVKEEDAAIYRCSGGLKCPAQKFGSFVHAVQRKALNIVGMGDKTIEALIELRFLRELADLFELDAGQLHELEGVGEKSIRNLLDAIEAARDTTPDRFLYALGIRHVGESTAKDIARHTTNMDLLREMSVEELEKIDGVGEETAKSIYTYFRENWDQIERLWKHLRFSKKPDGLTTPQTLKDCTFVVTGSFEGMSREDVKAFLEARGGKVSSSVSRKTDFLVIGREPSANKLEAAVKHGVNILDFLPETISKF</sequence>
<dbReference type="InterPro" id="IPR003583">
    <property type="entry name" value="Hlx-hairpin-Hlx_DNA-bd_motif"/>
</dbReference>
<comment type="function">
    <text evidence="2">DNA ligase that catalyzes the formation of phosphodiester linkages between 5'-phosphoryl and 3'-hydroxyl groups in double-stranded DNA using NAD as a coenzyme and as the energy source for the reaction. It is essential for DNA replication and repair of damaged DNA.</text>
</comment>
<keyword evidence="8" id="KW-0862">Zinc</keyword>
<dbReference type="PROSITE" id="PS50172">
    <property type="entry name" value="BRCT"/>
    <property type="match status" value="1"/>
</dbReference>
<feature type="domain" description="BRCT" evidence="13">
    <location>
        <begin position="607"/>
        <end position="685"/>
    </location>
</feature>
<dbReference type="InterPro" id="IPR001679">
    <property type="entry name" value="DNA_ligase"/>
</dbReference>
<dbReference type="SUPFAM" id="SSF47781">
    <property type="entry name" value="RuvA domain 2-like"/>
    <property type="match status" value="1"/>
</dbReference>
<organism evidence="14">
    <name type="scientific">Burkholderia phage vB_BgluM-SURPRISE13</name>
    <dbReference type="NCBI Taxonomy" id="3159457"/>
    <lineage>
        <taxon>Viruses</taxon>
    </lineage>
</organism>
<dbReference type="EC" id="6.5.1.2" evidence="3"/>
<dbReference type="InterPro" id="IPR001357">
    <property type="entry name" value="BRCT_dom"/>
</dbReference>
<dbReference type="HAMAP" id="MF_01588">
    <property type="entry name" value="DNA_ligase_A"/>
    <property type="match status" value="1"/>
</dbReference>
<dbReference type="FunFam" id="2.40.50.140:FF:000012">
    <property type="entry name" value="DNA ligase"/>
    <property type="match status" value="1"/>
</dbReference>
<keyword evidence="5" id="KW-0235">DNA replication</keyword>
<dbReference type="InterPro" id="IPR010994">
    <property type="entry name" value="RuvA_2-like"/>
</dbReference>
<reference evidence="14" key="1">
    <citation type="submission" date="2024-05" db="EMBL/GenBank/DDBJ databases">
        <title>Isolation and characterization of the novel Burkholderia jumbo bacteriophage Surprise13.</title>
        <authorList>
            <person name="Supina B.S.I."/>
            <person name="Dennis J."/>
        </authorList>
    </citation>
    <scope>NUCLEOTIDE SEQUENCE</scope>
</reference>
<dbReference type="NCBIfam" id="NF005932">
    <property type="entry name" value="PRK07956.1"/>
    <property type="match status" value="1"/>
</dbReference>
<dbReference type="Pfam" id="PF14520">
    <property type="entry name" value="HHH_5"/>
    <property type="match status" value="1"/>
</dbReference>
<comment type="cofactor">
    <cofactor evidence="1">
        <name>Mg(2+)</name>
        <dbReference type="ChEBI" id="CHEBI:18420"/>
    </cofactor>
</comment>
<dbReference type="PANTHER" id="PTHR23389:SF9">
    <property type="entry name" value="DNA LIGASE"/>
    <property type="match status" value="1"/>
</dbReference>
<dbReference type="SMART" id="SM00278">
    <property type="entry name" value="HhH1"/>
    <property type="match status" value="4"/>
</dbReference>
<dbReference type="InterPro" id="IPR013839">
    <property type="entry name" value="DNAligase_adenylation"/>
</dbReference>
<dbReference type="Gene3D" id="1.10.150.20">
    <property type="entry name" value="5' to 3' exonuclease, C-terminal subdomain"/>
    <property type="match status" value="2"/>
</dbReference>
<dbReference type="PROSITE" id="PS01056">
    <property type="entry name" value="DNA_LIGASE_N2"/>
    <property type="match status" value="1"/>
</dbReference>
<dbReference type="GO" id="GO:0006260">
    <property type="term" value="P:DNA replication"/>
    <property type="evidence" value="ECO:0007669"/>
    <property type="project" value="UniProtKB-KW"/>
</dbReference>
<dbReference type="InterPro" id="IPR033136">
    <property type="entry name" value="DNA_ligase_CS"/>
</dbReference>
<evidence type="ECO:0000256" key="10">
    <source>
        <dbReference type="ARBA" id="ARBA00023027"/>
    </source>
</evidence>
<keyword evidence="4 14" id="KW-0436">Ligase</keyword>
<dbReference type="SMART" id="SM00292">
    <property type="entry name" value="BRCT"/>
    <property type="match status" value="1"/>
</dbReference>
<dbReference type="InterPro" id="IPR036420">
    <property type="entry name" value="BRCT_dom_sf"/>
</dbReference>
<dbReference type="FunFam" id="1.10.150.20:FF:000007">
    <property type="entry name" value="DNA ligase"/>
    <property type="match status" value="1"/>
</dbReference>
<dbReference type="Pfam" id="PF03120">
    <property type="entry name" value="OB_DNA_ligase"/>
    <property type="match status" value="1"/>
</dbReference>
<dbReference type="GO" id="GO:0006281">
    <property type="term" value="P:DNA repair"/>
    <property type="evidence" value="ECO:0007669"/>
    <property type="project" value="UniProtKB-KW"/>
</dbReference>
<dbReference type="Gene3D" id="2.40.50.140">
    <property type="entry name" value="Nucleic acid-binding proteins"/>
    <property type="match status" value="1"/>
</dbReference>
<dbReference type="Pfam" id="PF12826">
    <property type="entry name" value="HHH_2"/>
    <property type="match status" value="1"/>
</dbReference>
<dbReference type="EMBL" id="PP856017">
    <property type="protein sequence ID" value="XBS47541.1"/>
    <property type="molecule type" value="Genomic_DNA"/>
</dbReference>
<evidence type="ECO:0000256" key="11">
    <source>
        <dbReference type="ARBA" id="ARBA00023204"/>
    </source>
</evidence>
<evidence type="ECO:0000256" key="7">
    <source>
        <dbReference type="ARBA" id="ARBA00022763"/>
    </source>
</evidence>
<dbReference type="InterPro" id="IPR004150">
    <property type="entry name" value="NAD_DNA_ligase_OB"/>
</dbReference>
<dbReference type="Pfam" id="PF01653">
    <property type="entry name" value="DNA_ligase_aden"/>
    <property type="match status" value="1"/>
</dbReference>
<dbReference type="Gene3D" id="1.10.287.610">
    <property type="entry name" value="Helix hairpin bin"/>
    <property type="match status" value="1"/>
</dbReference>
<dbReference type="SUPFAM" id="SSF50249">
    <property type="entry name" value="Nucleic acid-binding proteins"/>
    <property type="match status" value="1"/>
</dbReference>
<evidence type="ECO:0000256" key="9">
    <source>
        <dbReference type="ARBA" id="ARBA00022842"/>
    </source>
</evidence>
<gene>
    <name evidence="14" type="ORF">SURPRISE13_106</name>
</gene>
<name>A0AAU7PEY6_9VIRU</name>
<accession>A0AAU7PEY6</accession>
<dbReference type="NCBIfam" id="TIGR00575">
    <property type="entry name" value="dnlj"/>
    <property type="match status" value="1"/>
</dbReference>
<dbReference type="SMART" id="SM00532">
    <property type="entry name" value="LIGANc"/>
    <property type="match status" value="1"/>
</dbReference>
<dbReference type="PIRSF" id="PIRSF001604">
    <property type="entry name" value="LigA"/>
    <property type="match status" value="1"/>
</dbReference>
<evidence type="ECO:0000256" key="12">
    <source>
        <dbReference type="ARBA" id="ARBA00034005"/>
    </source>
</evidence>
<dbReference type="InterPro" id="IPR041663">
    <property type="entry name" value="DisA/LigA_HHH"/>
</dbReference>
<dbReference type="GO" id="GO:0003911">
    <property type="term" value="F:DNA ligase (NAD+) activity"/>
    <property type="evidence" value="ECO:0007669"/>
    <property type="project" value="UniProtKB-EC"/>
</dbReference>
<keyword evidence="10" id="KW-0520">NAD</keyword>
<evidence type="ECO:0000256" key="2">
    <source>
        <dbReference type="ARBA" id="ARBA00004067"/>
    </source>
</evidence>
<evidence type="ECO:0000256" key="5">
    <source>
        <dbReference type="ARBA" id="ARBA00022705"/>
    </source>
</evidence>
<evidence type="ECO:0000256" key="8">
    <source>
        <dbReference type="ARBA" id="ARBA00022833"/>
    </source>
</evidence>
<dbReference type="Gene3D" id="6.20.10.30">
    <property type="match status" value="1"/>
</dbReference>
<evidence type="ECO:0000256" key="4">
    <source>
        <dbReference type="ARBA" id="ARBA00022598"/>
    </source>
</evidence>
<evidence type="ECO:0000256" key="3">
    <source>
        <dbReference type="ARBA" id="ARBA00012722"/>
    </source>
</evidence>
<keyword evidence="6" id="KW-0479">Metal-binding</keyword>
<dbReference type="InterPro" id="IPR012340">
    <property type="entry name" value="NA-bd_OB-fold"/>
</dbReference>
<proteinExistence type="inferred from homology"/>
<dbReference type="GO" id="GO:0046872">
    <property type="term" value="F:metal ion binding"/>
    <property type="evidence" value="ECO:0007669"/>
    <property type="project" value="UniProtKB-KW"/>
</dbReference>
<evidence type="ECO:0000256" key="1">
    <source>
        <dbReference type="ARBA" id="ARBA00001946"/>
    </source>
</evidence>
<dbReference type="PANTHER" id="PTHR23389">
    <property type="entry name" value="CHROMOSOME TRANSMISSION FIDELITY FACTOR 18"/>
    <property type="match status" value="1"/>
</dbReference>
<dbReference type="CDD" id="cd17748">
    <property type="entry name" value="BRCT_DNA_ligase_like"/>
    <property type="match status" value="1"/>
</dbReference>
<dbReference type="InterPro" id="IPR004149">
    <property type="entry name" value="Znf_DNAligase_C4"/>
</dbReference>
<dbReference type="Gene3D" id="3.30.470.30">
    <property type="entry name" value="DNA ligase/mRNA capping enzyme"/>
    <property type="match status" value="1"/>
</dbReference>
<comment type="catalytic activity">
    <reaction evidence="12">
        <text>NAD(+) + (deoxyribonucleotide)n-3'-hydroxyl + 5'-phospho-(deoxyribonucleotide)m = (deoxyribonucleotide)n+m + AMP + beta-nicotinamide D-nucleotide.</text>
        <dbReference type="EC" id="6.5.1.2"/>
    </reaction>
</comment>
<dbReference type="SUPFAM" id="SSF56091">
    <property type="entry name" value="DNA ligase/mRNA capping enzyme, catalytic domain"/>
    <property type="match status" value="1"/>
</dbReference>
<keyword evidence="11" id="KW-0234">DNA repair</keyword>
<evidence type="ECO:0000256" key="6">
    <source>
        <dbReference type="ARBA" id="ARBA00022723"/>
    </source>
</evidence>
<dbReference type="Gene3D" id="3.40.50.10190">
    <property type="entry name" value="BRCT domain"/>
    <property type="match status" value="1"/>
</dbReference>
<dbReference type="Pfam" id="PF00533">
    <property type="entry name" value="BRCT"/>
    <property type="match status" value="1"/>
</dbReference>
<evidence type="ECO:0000313" key="14">
    <source>
        <dbReference type="EMBL" id="XBS47541.1"/>
    </source>
</evidence>